<evidence type="ECO:0000256" key="1">
    <source>
        <dbReference type="SAM" id="MobiDB-lite"/>
    </source>
</evidence>
<keyword evidence="3" id="KW-1185">Reference proteome</keyword>
<feature type="region of interest" description="Disordered" evidence="1">
    <location>
        <begin position="47"/>
        <end position="112"/>
    </location>
</feature>
<accession>A0A2J6QCC5</accession>
<protein>
    <submittedName>
        <fullName evidence="2">Uncharacterized protein</fullName>
    </submittedName>
</protein>
<reference evidence="2 3" key="1">
    <citation type="submission" date="2016-05" db="EMBL/GenBank/DDBJ databases">
        <title>A degradative enzymes factory behind the ericoid mycorrhizal symbiosis.</title>
        <authorList>
            <consortium name="DOE Joint Genome Institute"/>
            <person name="Martino E."/>
            <person name="Morin E."/>
            <person name="Grelet G."/>
            <person name="Kuo A."/>
            <person name="Kohler A."/>
            <person name="Daghino S."/>
            <person name="Barry K."/>
            <person name="Choi C."/>
            <person name="Cichocki N."/>
            <person name="Clum A."/>
            <person name="Copeland A."/>
            <person name="Hainaut M."/>
            <person name="Haridas S."/>
            <person name="Labutti K."/>
            <person name="Lindquist E."/>
            <person name="Lipzen A."/>
            <person name="Khouja H.-R."/>
            <person name="Murat C."/>
            <person name="Ohm R."/>
            <person name="Olson A."/>
            <person name="Spatafora J."/>
            <person name="Veneault-Fourrey C."/>
            <person name="Henrissat B."/>
            <person name="Grigoriev I."/>
            <person name="Martin F."/>
            <person name="Perotto S."/>
        </authorList>
    </citation>
    <scope>NUCLEOTIDE SEQUENCE [LARGE SCALE GENOMIC DNA]</scope>
    <source>
        <strain evidence="2 3">UAMH 7357</strain>
    </source>
</reference>
<dbReference type="Proteomes" id="UP000235672">
    <property type="component" value="Unassembled WGS sequence"/>
</dbReference>
<sequence>MRRFLDAAPKELERLSRSHRAVEAVYDERLDELLGAVGMAMERLERLREAEDPKAEESTRRAEDENLSSTALLSENTTAEVPNVTGTTDKESKVENEKLESEQSKLEGEVKP</sequence>
<evidence type="ECO:0000313" key="2">
    <source>
        <dbReference type="EMBL" id="PMD23920.1"/>
    </source>
</evidence>
<name>A0A2J6QCC5_9HELO</name>
<organism evidence="2 3">
    <name type="scientific">Hyaloscypha hepaticicola</name>
    <dbReference type="NCBI Taxonomy" id="2082293"/>
    <lineage>
        <taxon>Eukaryota</taxon>
        <taxon>Fungi</taxon>
        <taxon>Dikarya</taxon>
        <taxon>Ascomycota</taxon>
        <taxon>Pezizomycotina</taxon>
        <taxon>Leotiomycetes</taxon>
        <taxon>Helotiales</taxon>
        <taxon>Hyaloscyphaceae</taxon>
        <taxon>Hyaloscypha</taxon>
    </lineage>
</organism>
<proteinExistence type="predicted"/>
<dbReference type="AlphaFoldDB" id="A0A2J6QCC5"/>
<evidence type="ECO:0000313" key="3">
    <source>
        <dbReference type="Proteomes" id="UP000235672"/>
    </source>
</evidence>
<feature type="compositionally biased region" description="Basic and acidic residues" evidence="1">
    <location>
        <begin position="88"/>
        <end position="112"/>
    </location>
</feature>
<feature type="compositionally biased region" description="Basic and acidic residues" evidence="1">
    <location>
        <begin position="47"/>
        <end position="64"/>
    </location>
</feature>
<dbReference type="EMBL" id="KZ613474">
    <property type="protein sequence ID" value="PMD23920.1"/>
    <property type="molecule type" value="Genomic_DNA"/>
</dbReference>
<gene>
    <name evidence="2" type="ORF">NA56DRAFT_55598</name>
</gene>
<feature type="compositionally biased region" description="Polar residues" evidence="1">
    <location>
        <begin position="67"/>
        <end position="87"/>
    </location>
</feature>